<evidence type="ECO:0000256" key="6">
    <source>
        <dbReference type="SAM" id="MobiDB-lite"/>
    </source>
</evidence>
<keyword evidence="9" id="KW-1185">Reference proteome</keyword>
<dbReference type="Pfam" id="PF02668">
    <property type="entry name" value="TauD"/>
    <property type="match status" value="1"/>
</dbReference>
<evidence type="ECO:0000256" key="2">
    <source>
        <dbReference type="ARBA" id="ARBA00022723"/>
    </source>
</evidence>
<organism evidence="8 9">
    <name type="scientific">Achromobacter aloeverae</name>
    <dbReference type="NCBI Taxonomy" id="1750518"/>
    <lineage>
        <taxon>Bacteria</taxon>
        <taxon>Pseudomonadati</taxon>
        <taxon>Pseudomonadota</taxon>
        <taxon>Betaproteobacteria</taxon>
        <taxon>Burkholderiales</taxon>
        <taxon>Alcaligenaceae</taxon>
        <taxon>Achromobacter</taxon>
    </lineage>
</organism>
<keyword evidence="2" id="KW-0479">Metal-binding</keyword>
<evidence type="ECO:0000256" key="4">
    <source>
        <dbReference type="ARBA" id="ARBA00023002"/>
    </source>
</evidence>
<feature type="domain" description="TauD/TfdA-like" evidence="7">
    <location>
        <begin position="71"/>
        <end position="336"/>
    </location>
</feature>
<dbReference type="InterPro" id="IPR003819">
    <property type="entry name" value="TauD/TfdA-like"/>
</dbReference>
<dbReference type="GO" id="GO:0000908">
    <property type="term" value="F:taurine dioxygenase activity"/>
    <property type="evidence" value="ECO:0007669"/>
    <property type="project" value="TreeGrafter"/>
</dbReference>
<comment type="similarity">
    <text evidence="1">Belongs to the TfdA dioxygenase family.</text>
</comment>
<evidence type="ECO:0000313" key="8">
    <source>
        <dbReference type="EMBL" id="RXN85378.1"/>
    </source>
</evidence>
<evidence type="ECO:0000256" key="1">
    <source>
        <dbReference type="ARBA" id="ARBA00005896"/>
    </source>
</evidence>
<keyword evidence="3" id="KW-0223">Dioxygenase</keyword>
<evidence type="ECO:0000313" key="9">
    <source>
        <dbReference type="Proteomes" id="UP000290849"/>
    </source>
</evidence>
<dbReference type="InterPro" id="IPR042098">
    <property type="entry name" value="TauD-like_sf"/>
</dbReference>
<dbReference type="PANTHER" id="PTHR30468:SF1">
    <property type="entry name" value="ALPHA-KETOGLUTARATE-DEPENDENT SULFONATE DIOXYGENASE"/>
    <property type="match status" value="1"/>
</dbReference>
<sequence>MSSSPWAFPRFFSRSFPRRCPKYGHQLFTRGGDRRTISPDRRTAGPPDRGIVDNTLPHARASHGDMEHMKVRKLSYSLGAEVLGFQVTDKPSAETLGELKALFHQYQVLLFRDQAISFDTHIGFSALFGGLDDHAHVPEYRSEGHPQLIKVTNEGKERKTVFGQQWHSDHSQTICPSMASLLHAHELPEVGGETMFANMYMAFDTLSPGMRRMLEDMRAVHTVVNAKHLRGIDVESRRQKELRNPPVLHPVVRTHPDTGRKALYVSEMLTSRFEHLTEEESAPLLQYLFKHSVQPEFVYRHQWRKHDLLMWDNRCTMHLALMDYDHAQLRRLFRTTILGDHRGEYLQSQEAAA</sequence>
<feature type="compositionally biased region" description="Basic and acidic residues" evidence="6">
    <location>
        <begin position="31"/>
        <end position="43"/>
    </location>
</feature>
<dbReference type="Proteomes" id="UP000290849">
    <property type="component" value="Unassembled WGS sequence"/>
</dbReference>
<evidence type="ECO:0000259" key="7">
    <source>
        <dbReference type="Pfam" id="PF02668"/>
    </source>
</evidence>
<keyword evidence="5" id="KW-0408">Iron</keyword>
<protein>
    <recommendedName>
        <fullName evidence="7">TauD/TfdA-like domain-containing protein</fullName>
    </recommendedName>
</protein>
<dbReference type="SUPFAM" id="SSF51197">
    <property type="entry name" value="Clavaminate synthase-like"/>
    <property type="match status" value="1"/>
</dbReference>
<comment type="caution">
    <text evidence="8">The sequence shown here is derived from an EMBL/GenBank/DDBJ whole genome shotgun (WGS) entry which is preliminary data.</text>
</comment>
<dbReference type="AlphaFoldDB" id="A0A4Q1HFN3"/>
<dbReference type="InterPro" id="IPR051323">
    <property type="entry name" value="AtsK-like"/>
</dbReference>
<dbReference type="GO" id="GO:0046872">
    <property type="term" value="F:metal ion binding"/>
    <property type="evidence" value="ECO:0007669"/>
    <property type="project" value="UniProtKB-KW"/>
</dbReference>
<reference evidence="8 9" key="1">
    <citation type="journal article" date="2017" name="Int. J. Syst. Evol. Microbiol.">
        <title>Achromobacter aloeverae sp. nov., isolated from the root of Aloe vera (L.) Burm.f.</title>
        <authorList>
            <person name="Kuncharoen N."/>
            <person name="Muramatsu Y."/>
            <person name="Shibata C."/>
            <person name="Kamakura Y."/>
            <person name="Nakagawa Y."/>
            <person name="Tanasupawat S."/>
        </authorList>
    </citation>
    <scope>NUCLEOTIDE SEQUENCE [LARGE SCALE GENOMIC DNA]</scope>
    <source>
        <strain evidence="8 9">AVA-1</strain>
    </source>
</reference>
<dbReference type="GO" id="GO:0005737">
    <property type="term" value="C:cytoplasm"/>
    <property type="evidence" value="ECO:0007669"/>
    <property type="project" value="TreeGrafter"/>
</dbReference>
<gene>
    <name evidence="8" type="ORF">C7R54_23120</name>
</gene>
<dbReference type="Gene3D" id="3.60.130.10">
    <property type="entry name" value="Clavaminate synthase-like"/>
    <property type="match status" value="1"/>
</dbReference>
<feature type="region of interest" description="Disordered" evidence="6">
    <location>
        <begin position="29"/>
        <end position="54"/>
    </location>
</feature>
<proteinExistence type="inferred from homology"/>
<accession>A0A4Q1HFN3</accession>
<evidence type="ECO:0000256" key="3">
    <source>
        <dbReference type="ARBA" id="ARBA00022964"/>
    </source>
</evidence>
<keyword evidence="4" id="KW-0560">Oxidoreductase</keyword>
<dbReference type="GO" id="GO:0006790">
    <property type="term" value="P:sulfur compound metabolic process"/>
    <property type="evidence" value="ECO:0007669"/>
    <property type="project" value="TreeGrafter"/>
</dbReference>
<evidence type="ECO:0000256" key="5">
    <source>
        <dbReference type="ARBA" id="ARBA00023004"/>
    </source>
</evidence>
<name>A0A4Q1HFN3_9BURK</name>
<dbReference type="PANTHER" id="PTHR30468">
    <property type="entry name" value="ALPHA-KETOGLUTARATE-DEPENDENT SULFONATE DIOXYGENASE"/>
    <property type="match status" value="1"/>
</dbReference>
<dbReference type="EMBL" id="PYAL01000007">
    <property type="protein sequence ID" value="RXN85378.1"/>
    <property type="molecule type" value="Genomic_DNA"/>
</dbReference>